<evidence type="ECO:0000313" key="2">
    <source>
        <dbReference type="Proteomes" id="UP000482155"/>
    </source>
</evidence>
<evidence type="ECO:0000313" key="1">
    <source>
        <dbReference type="EMBL" id="NEX60177.1"/>
    </source>
</evidence>
<dbReference type="AlphaFoldDB" id="A0A6B3SH26"/>
<name>A0A6B3SH26_9BURK</name>
<protein>
    <submittedName>
        <fullName evidence="1">Uncharacterized protein</fullName>
    </submittedName>
</protein>
<reference evidence="1 2" key="1">
    <citation type="submission" date="2020-02" db="EMBL/GenBank/DDBJ databases">
        <authorList>
            <person name="Kim M.K."/>
        </authorList>
    </citation>
    <scope>NUCLEOTIDE SEQUENCE [LARGE SCALE GENOMIC DNA]</scope>
    <source>
        <strain evidence="1 2">17J57-3</strain>
    </source>
</reference>
<comment type="caution">
    <text evidence="1">The sequence shown here is derived from an EMBL/GenBank/DDBJ whole genome shotgun (WGS) entry which is preliminary data.</text>
</comment>
<dbReference type="SUPFAM" id="SSF56954">
    <property type="entry name" value="Outer membrane efflux proteins (OEP)"/>
    <property type="match status" value="1"/>
</dbReference>
<keyword evidence="2" id="KW-1185">Reference proteome</keyword>
<sequence>MAPAHRIADWSAVRLKAAIADASEAIFRLVLLDMQADVAQTYFCLRATYAELVFLQGTVRTRE</sequence>
<dbReference type="Proteomes" id="UP000482155">
    <property type="component" value="Unassembled WGS sequence"/>
</dbReference>
<proteinExistence type="predicted"/>
<gene>
    <name evidence="1" type="ORF">G3574_03715</name>
</gene>
<dbReference type="RefSeq" id="WP_163960676.1">
    <property type="nucleotide sequence ID" value="NZ_JAAIVB010000011.1"/>
</dbReference>
<dbReference type="EMBL" id="JAAIVB010000011">
    <property type="protein sequence ID" value="NEX60177.1"/>
    <property type="molecule type" value="Genomic_DNA"/>
</dbReference>
<organism evidence="1 2">
    <name type="scientific">Noviherbaspirillum galbum</name>
    <dbReference type="NCBI Taxonomy" id="2709383"/>
    <lineage>
        <taxon>Bacteria</taxon>
        <taxon>Pseudomonadati</taxon>
        <taxon>Pseudomonadota</taxon>
        <taxon>Betaproteobacteria</taxon>
        <taxon>Burkholderiales</taxon>
        <taxon>Oxalobacteraceae</taxon>
        <taxon>Noviherbaspirillum</taxon>
    </lineage>
</organism>
<accession>A0A6B3SH26</accession>